<organism evidence="2 3">
    <name type="scientific">Pseudobutyrivibrio xylanivorans DSM 14809</name>
    <dbReference type="NCBI Taxonomy" id="1123012"/>
    <lineage>
        <taxon>Bacteria</taxon>
        <taxon>Bacillati</taxon>
        <taxon>Bacillota</taxon>
        <taxon>Clostridia</taxon>
        <taxon>Lachnospirales</taxon>
        <taxon>Lachnospiraceae</taxon>
        <taxon>Pseudobutyrivibrio</taxon>
    </lineage>
</organism>
<protein>
    <submittedName>
        <fullName evidence="2">Predicted ATP-binding protein involved in virulence</fullName>
    </submittedName>
</protein>
<keyword evidence="3" id="KW-1185">Reference proteome</keyword>
<dbReference type="InterPro" id="IPR051396">
    <property type="entry name" value="Bact_Antivir_Def_Nuclease"/>
</dbReference>
<evidence type="ECO:0000259" key="1">
    <source>
        <dbReference type="SMART" id="SM00382"/>
    </source>
</evidence>
<dbReference type="SMART" id="SM00382">
    <property type="entry name" value="AAA"/>
    <property type="match status" value="1"/>
</dbReference>
<dbReference type="EMBL" id="FQYQ01000025">
    <property type="protein sequence ID" value="SHJ48689.1"/>
    <property type="molecule type" value="Genomic_DNA"/>
</dbReference>
<dbReference type="RefSeq" id="WP_072918861.1">
    <property type="nucleotide sequence ID" value="NZ_FQYQ01000025.1"/>
</dbReference>
<dbReference type="Pfam" id="PF13304">
    <property type="entry name" value="AAA_21"/>
    <property type="match status" value="1"/>
</dbReference>
<dbReference type="PANTHER" id="PTHR43581:SF4">
    <property type="entry name" value="ATP_GTP PHOSPHATASE"/>
    <property type="match status" value="1"/>
</dbReference>
<keyword evidence="2" id="KW-0547">Nucleotide-binding</keyword>
<dbReference type="InterPro" id="IPR027417">
    <property type="entry name" value="P-loop_NTPase"/>
</dbReference>
<dbReference type="GO" id="GO:0005524">
    <property type="term" value="F:ATP binding"/>
    <property type="evidence" value="ECO:0007669"/>
    <property type="project" value="UniProtKB-KW"/>
</dbReference>
<sequence>MSDIFIKEIQIDEVRNLANISIPISGEQKKNLIITGKNGTGKTSLLNAISRNLSFLLENGDYTQIEHRIRAYEQQLSVAITNNNSENDISRWTNNVENEKRRLLDVKAGVLLRLNNPVNSLKSHFENNEFVVAYYRAKREFKSDIPNHIEKVNLKDRYTLNESPRIEFVKYIVDLKMKEALARTSGKNEVADTIHRWFMEFDNLLKAIFEDDSTALVFDEENFTFSIVQANKQPFGFNVLSDGYAAVLDIVVDIMMRMEKHTNRSFVFDMPGIVFIDEIETHLHIELQRNVMKLLTTFFPNIQFIVTTHSPFIINSVENAVVFDLETRTLAKDGLSNIPYEGIVEGYFGADLLSDELRNKFERYKDLIKKEVISDTDIEEIMNLETYLEEIPDYLGLDISTEYHRLKLEFHTRGDKL</sequence>
<dbReference type="Proteomes" id="UP000184185">
    <property type="component" value="Unassembled WGS sequence"/>
</dbReference>
<keyword evidence="2" id="KW-0067">ATP-binding</keyword>
<evidence type="ECO:0000313" key="3">
    <source>
        <dbReference type="Proteomes" id="UP000184185"/>
    </source>
</evidence>
<evidence type="ECO:0000313" key="2">
    <source>
        <dbReference type="EMBL" id="SHJ48689.1"/>
    </source>
</evidence>
<proteinExistence type="predicted"/>
<accession>A0A1M6JPM6</accession>
<reference evidence="2 3" key="1">
    <citation type="submission" date="2016-11" db="EMBL/GenBank/DDBJ databases">
        <authorList>
            <person name="Jaros S."/>
            <person name="Januszkiewicz K."/>
            <person name="Wedrychowicz H."/>
        </authorList>
    </citation>
    <scope>NUCLEOTIDE SEQUENCE [LARGE SCALE GENOMIC DNA]</scope>
    <source>
        <strain evidence="2 3">DSM 14809</strain>
    </source>
</reference>
<gene>
    <name evidence="2" type="ORF">SAMN02745725_02656</name>
</gene>
<dbReference type="InterPro" id="IPR003593">
    <property type="entry name" value="AAA+_ATPase"/>
</dbReference>
<name>A0A1M6JPM6_PSEXY</name>
<dbReference type="Gene3D" id="3.40.50.300">
    <property type="entry name" value="P-loop containing nucleotide triphosphate hydrolases"/>
    <property type="match status" value="1"/>
</dbReference>
<feature type="domain" description="AAA+ ATPase" evidence="1">
    <location>
        <begin position="28"/>
        <end position="335"/>
    </location>
</feature>
<dbReference type="InterPro" id="IPR003959">
    <property type="entry name" value="ATPase_AAA_core"/>
</dbReference>
<dbReference type="AlphaFoldDB" id="A0A1M6JPM6"/>
<dbReference type="PANTHER" id="PTHR43581">
    <property type="entry name" value="ATP/GTP PHOSPHATASE"/>
    <property type="match status" value="1"/>
</dbReference>
<dbReference type="GO" id="GO:0016887">
    <property type="term" value="F:ATP hydrolysis activity"/>
    <property type="evidence" value="ECO:0007669"/>
    <property type="project" value="InterPro"/>
</dbReference>
<dbReference type="SUPFAM" id="SSF52540">
    <property type="entry name" value="P-loop containing nucleoside triphosphate hydrolases"/>
    <property type="match status" value="1"/>
</dbReference>
<dbReference type="OrthoDB" id="9784297at2"/>